<dbReference type="PROSITE" id="PS51257">
    <property type="entry name" value="PROKAR_LIPOPROTEIN"/>
    <property type="match status" value="1"/>
</dbReference>
<dbReference type="Proteomes" id="UP000199397">
    <property type="component" value="Unassembled WGS sequence"/>
</dbReference>
<dbReference type="EMBL" id="FNQP01000006">
    <property type="protein sequence ID" value="SEA28268.1"/>
    <property type="molecule type" value="Genomic_DNA"/>
</dbReference>
<accession>A0A1H3ZXB2</accession>
<organism evidence="2 3">
    <name type="scientific">Thiothrix caldifontis</name>
    <dbReference type="NCBI Taxonomy" id="525918"/>
    <lineage>
        <taxon>Bacteria</taxon>
        <taxon>Pseudomonadati</taxon>
        <taxon>Pseudomonadota</taxon>
        <taxon>Gammaproteobacteria</taxon>
        <taxon>Thiotrichales</taxon>
        <taxon>Thiotrichaceae</taxon>
        <taxon>Thiothrix</taxon>
    </lineage>
</organism>
<evidence type="ECO:0000313" key="3">
    <source>
        <dbReference type="Proteomes" id="UP000199397"/>
    </source>
</evidence>
<protein>
    <recommendedName>
        <fullName evidence="4">Lipoprotein</fullName>
    </recommendedName>
</protein>
<name>A0A1H3ZXB2_9GAMM</name>
<evidence type="ECO:0008006" key="4">
    <source>
        <dbReference type="Google" id="ProtNLM"/>
    </source>
</evidence>
<sequence>MNKWWGFLISLWLLSGCAPQYETRYEFTPPTSTGGLSCLNRCETQTRTCNLQCNLQYGQCSAKAEQQAKAELPAKLSEYDTRLAAWQREMERYQTDLRFYEMELRQRELRQRELQHDLRRLTCDRDGKESASCLHHHSLLNGMTLLNEPSRPDKLPAKPTLSSETARIRDLICSNECQCDAQYRQCYTSCGGAVKPYQFCVENCPK</sequence>
<gene>
    <name evidence="2" type="ORF">SAMN05660964_01255</name>
</gene>
<dbReference type="OrthoDB" id="326336at2"/>
<evidence type="ECO:0000256" key="1">
    <source>
        <dbReference type="SAM" id="Coils"/>
    </source>
</evidence>
<dbReference type="STRING" id="525918.SAMN05660964_01255"/>
<keyword evidence="3" id="KW-1185">Reference proteome</keyword>
<dbReference type="AlphaFoldDB" id="A0A1H3ZXB2"/>
<proteinExistence type="predicted"/>
<keyword evidence="1" id="KW-0175">Coiled coil</keyword>
<feature type="coiled-coil region" evidence="1">
    <location>
        <begin position="76"/>
        <end position="110"/>
    </location>
</feature>
<evidence type="ECO:0000313" key="2">
    <source>
        <dbReference type="EMBL" id="SEA28268.1"/>
    </source>
</evidence>
<reference evidence="2 3" key="1">
    <citation type="submission" date="2016-10" db="EMBL/GenBank/DDBJ databases">
        <authorList>
            <person name="de Groot N.N."/>
        </authorList>
    </citation>
    <scope>NUCLEOTIDE SEQUENCE [LARGE SCALE GENOMIC DNA]</scope>
    <source>
        <strain evidence="2 3">DSM 21228</strain>
    </source>
</reference>
<dbReference type="RefSeq" id="WP_093066514.1">
    <property type="nucleotide sequence ID" value="NZ_FNQP01000006.1"/>
</dbReference>